<evidence type="ECO:0000256" key="1">
    <source>
        <dbReference type="SAM" id="MobiDB-lite"/>
    </source>
</evidence>
<dbReference type="EMBL" id="CAJVRL010000002">
    <property type="protein sequence ID" value="CAG8949139.1"/>
    <property type="molecule type" value="Genomic_DNA"/>
</dbReference>
<protein>
    <submittedName>
        <fullName evidence="2">Uncharacterized protein</fullName>
    </submittedName>
</protein>
<gene>
    <name evidence="2" type="ORF">HYFRA_00004761</name>
</gene>
<accession>A0A9N9KK48</accession>
<dbReference type="AlphaFoldDB" id="A0A9N9KK48"/>
<evidence type="ECO:0000313" key="3">
    <source>
        <dbReference type="Proteomes" id="UP000696280"/>
    </source>
</evidence>
<comment type="caution">
    <text evidence="2">The sequence shown here is derived from an EMBL/GenBank/DDBJ whole genome shotgun (WGS) entry which is preliminary data.</text>
</comment>
<proteinExistence type="predicted"/>
<dbReference type="Proteomes" id="UP000696280">
    <property type="component" value="Unassembled WGS sequence"/>
</dbReference>
<name>A0A9N9KK48_9HELO</name>
<dbReference type="OrthoDB" id="10660408at2759"/>
<keyword evidence="3" id="KW-1185">Reference proteome</keyword>
<evidence type="ECO:0000313" key="2">
    <source>
        <dbReference type="EMBL" id="CAG8949139.1"/>
    </source>
</evidence>
<sequence>MSRPIKMLYPLRMHELPLECEITLMIIMLCQKFDIISCPHTQTQYIKVANTLKKRVQKAPSPGPNREQICTIVCNYLTTELHLADGDVLEENTSSNNHTTKKTSGIKNLDRGNEKIAAPTINVVLGKGTSSDHPSAPSKKPRQHIPESVPSTRTEKNLQVIELFDDSDEASGGGNRNHLNRSQLNFSGTSIPAIPITPTPASTTSVPATLDQATGASIYDTIVIPEECHDNEAPNDNDTALTPQNAPLTVWAQKPSTVFPWAREDNKALNDDNPAPTPQNAPLPVWAQKPSVLFPWASDNNNGAPIAPLQTSTPAASGQNTTYDDKEDFLRNIRTDLRSWELHPFVDYSWAFNRFAERYASHTPRLLTQDITREGDIKTNGILCLVQYLSNLKVR</sequence>
<reference evidence="2" key="1">
    <citation type="submission" date="2021-07" db="EMBL/GenBank/DDBJ databases">
        <authorList>
            <person name="Durling M."/>
        </authorList>
    </citation>
    <scope>NUCLEOTIDE SEQUENCE</scope>
</reference>
<organism evidence="2 3">
    <name type="scientific">Hymenoscyphus fraxineus</name>
    <dbReference type="NCBI Taxonomy" id="746836"/>
    <lineage>
        <taxon>Eukaryota</taxon>
        <taxon>Fungi</taxon>
        <taxon>Dikarya</taxon>
        <taxon>Ascomycota</taxon>
        <taxon>Pezizomycotina</taxon>
        <taxon>Leotiomycetes</taxon>
        <taxon>Helotiales</taxon>
        <taxon>Helotiaceae</taxon>
        <taxon>Hymenoscyphus</taxon>
    </lineage>
</organism>
<feature type="region of interest" description="Disordered" evidence="1">
    <location>
        <begin position="125"/>
        <end position="158"/>
    </location>
</feature>